<name>A0A0D0B321_9AGAR</name>
<evidence type="ECO:0000313" key="6">
    <source>
        <dbReference type="Proteomes" id="UP000053593"/>
    </source>
</evidence>
<sequence length="167" mass="18128">MSTSLPQFGCCISLISQGIESRRLTIVDSSERSSDGSRATNVHAATLESLELGCASRMVELGIKGVKWSFGDNTSRLICTDFVYNSAHTRFPFVLVIPRIITENAPEDRLQGLGIRVLRPCRGIGMKVILDGEGTDVLFESGETIRARYVIGADGPRSSTTFGNQLS</sequence>
<feature type="domain" description="FAD-binding" evidence="4">
    <location>
        <begin position="14"/>
        <end position="159"/>
    </location>
</feature>
<dbReference type="Gene3D" id="3.50.50.60">
    <property type="entry name" value="FAD/NAD(P)-binding domain"/>
    <property type="match status" value="1"/>
</dbReference>
<dbReference type="SUPFAM" id="SSF51905">
    <property type="entry name" value="FAD/NAD(P)-binding domain"/>
    <property type="match status" value="1"/>
</dbReference>
<gene>
    <name evidence="5" type="ORF">GYMLUDRAFT_246940</name>
</gene>
<dbReference type="Proteomes" id="UP000053593">
    <property type="component" value="Unassembled WGS sequence"/>
</dbReference>
<dbReference type="InterPro" id="IPR002938">
    <property type="entry name" value="FAD-bd"/>
</dbReference>
<evidence type="ECO:0000259" key="4">
    <source>
        <dbReference type="Pfam" id="PF01494"/>
    </source>
</evidence>
<dbReference type="AlphaFoldDB" id="A0A0D0B321"/>
<dbReference type="HOGENOM" id="CLU_1594725_0_0_1"/>
<dbReference type="EMBL" id="KN834790">
    <property type="protein sequence ID" value="KIK57600.1"/>
    <property type="molecule type" value="Genomic_DNA"/>
</dbReference>
<organism evidence="5 6">
    <name type="scientific">Collybiopsis luxurians FD-317 M1</name>
    <dbReference type="NCBI Taxonomy" id="944289"/>
    <lineage>
        <taxon>Eukaryota</taxon>
        <taxon>Fungi</taxon>
        <taxon>Dikarya</taxon>
        <taxon>Basidiomycota</taxon>
        <taxon>Agaricomycotina</taxon>
        <taxon>Agaricomycetes</taxon>
        <taxon>Agaricomycetidae</taxon>
        <taxon>Agaricales</taxon>
        <taxon>Marasmiineae</taxon>
        <taxon>Omphalotaceae</taxon>
        <taxon>Collybiopsis</taxon>
        <taxon>Collybiopsis luxurians</taxon>
    </lineage>
</organism>
<protein>
    <recommendedName>
        <fullName evidence="4">FAD-binding domain-containing protein</fullName>
    </recommendedName>
</protein>
<dbReference type="InterPro" id="IPR036188">
    <property type="entry name" value="FAD/NAD-bd_sf"/>
</dbReference>
<keyword evidence="2" id="KW-0274">FAD</keyword>
<evidence type="ECO:0000256" key="2">
    <source>
        <dbReference type="ARBA" id="ARBA00022827"/>
    </source>
</evidence>
<reference evidence="5 6" key="1">
    <citation type="submission" date="2014-04" db="EMBL/GenBank/DDBJ databases">
        <title>Evolutionary Origins and Diversification of the Mycorrhizal Mutualists.</title>
        <authorList>
            <consortium name="DOE Joint Genome Institute"/>
            <consortium name="Mycorrhizal Genomics Consortium"/>
            <person name="Kohler A."/>
            <person name="Kuo A."/>
            <person name="Nagy L.G."/>
            <person name="Floudas D."/>
            <person name="Copeland A."/>
            <person name="Barry K.W."/>
            <person name="Cichocki N."/>
            <person name="Veneault-Fourrey C."/>
            <person name="LaButti K."/>
            <person name="Lindquist E.A."/>
            <person name="Lipzen A."/>
            <person name="Lundell T."/>
            <person name="Morin E."/>
            <person name="Murat C."/>
            <person name="Riley R."/>
            <person name="Ohm R."/>
            <person name="Sun H."/>
            <person name="Tunlid A."/>
            <person name="Henrissat B."/>
            <person name="Grigoriev I.V."/>
            <person name="Hibbett D.S."/>
            <person name="Martin F."/>
        </authorList>
    </citation>
    <scope>NUCLEOTIDE SEQUENCE [LARGE SCALE GENOMIC DNA]</scope>
    <source>
        <strain evidence="5 6">FD-317 M1</strain>
    </source>
</reference>
<keyword evidence="6" id="KW-1185">Reference proteome</keyword>
<accession>A0A0D0B321</accession>
<evidence type="ECO:0000256" key="1">
    <source>
        <dbReference type="ARBA" id="ARBA00022630"/>
    </source>
</evidence>
<keyword evidence="3" id="KW-0560">Oxidoreductase</keyword>
<dbReference type="GO" id="GO:0071949">
    <property type="term" value="F:FAD binding"/>
    <property type="evidence" value="ECO:0007669"/>
    <property type="project" value="InterPro"/>
</dbReference>
<dbReference type="OrthoDB" id="10016252at2759"/>
<dbReference type="Pfam" id="PF01494">
    <property type="entry name" value="FAD_binding_3"/>
    <property type="match status" value="1"/>
</dbReference>
<proteinExistence type="predicted"/>
<keyword evidence="1" id="KW-0285">Flavoprotein</keyword>
<evidence type="ECO:0000313" key="5">
    <source>
        <dbReference type="EMBL" id="KIK57600.1"/>
    </source>
</evidence>
<evidence type="ECO:0000256" key="3">
    <source>
        <dbReference type="ARBA" id="ARBA00023002"/>
    </source>
</evidence>
<dbReference type="GO" id="GO:0016491">
    <property type="term" value="F:oxidoreductase activity"/>
    <property type="evidence" value="ECO:0007669"/>
    <property type="project" value="UniProtKB-KW"/>
</dbReference>